<evidence type="ECO:0000256" key="9">
    <source>
        <dbReference type="SAM" id="Phobius"/>
    </source>
</evidence>
<keyword evidence="11" id="KW-1185">Reference proteome</keyword>
<comment type="similarity">
    <text evidence="2">Belongs to the SPCS1 family.</text>
</comment>
<evidence type="ECO:0000256" key="8">
    <source>
        <dbReference type="ARBA" id="ARBA00045204"/>
    </source>
</evidence>
<dbReference type="OrthoDB" id="1728974at2759"/>
<keyword evidence="6 9" id="KW-1133">Transmembrane helix</keyword>
<dbReference type="PANTHER" id="PTHR13202:SF0">
    <property type="entry name" value="SIGNAL PEPTIDASE COMPLEX SUBUNIT 1"/>
    <property type="match status" value="1"/>
</dbReference>
<dbReference type="Pfam" id="PF06645">
    <property type="entry name" value="SPC12"/>
    <property type="match status" value="1"/>
</dbReference>
<evidence type="ECO:0000256" key="2">
    <source>
        <dbReference type="ARBA" id="ARBA00005245"/>
    </source>
</evidence>
<dbReference type="STRING" id="983967.A0A1E4T4F8"/>
<evidence type="ECO:0000256" key="7">
    <source>
        <dbReference type="ARBA" id="ARBA00023136"/>
    </source>
</evidence>
<keyword evidence="7 9" id="KW-0472">Membrane</keyword>
<keyword evidence="4 9" id="KW-0812">Transmembrane</keyword>
<evidence type="ECO:0000256" key="3">
    <source>
        <dbReference type="ARBA" id="ARBA00017059"/>
    </source>
</evidence>
<evidence type="ECO:0000256" key="4">
    <source>
        <dbReference type="ARBA" id="ARBA00022692"/>
    </source>
</evidence>
<dbReference type="AlphaFoldDB" id="A0A1E4T4F8"/>
<gene>
    <name evidence="10" type="ORF">CANARDRAFT_196129</name>
</gene>
<evidence type="ECO:0000256" key="5">
    <source>
        <dbReference type="ARBA" id="ARBA00022824"/>
    </source>
</evidence>
<dbReference type="EMBL" id="KV453849">
    <property type="protein sequence ID" value="ODV86653.1"/>
    <property type="molecule type" value="Genomic_DNA"/>
</dbReference>
<sequence>MDSILPYLEANIDFKGQKLAEFNYQLILTIGCIISIIIGFLKQDLSYTVYTFAASIIISLIVVLPPYKQYRSNPVNFLPKKNTSTTTETTIDIEY</sequence>
<evidence type="ECO:0000313" key="10">
    <source>
        <dbReference type="EMBL" id="ODV86653.1"/>
    </source>
</evidence>
<dbReference type="GO" id="GO:0006465">
    <property type="term" value="P:signal peptide processing"/>
    <property type="evidence" value="ECO:0007669"/>
    <property type="project" value="InterPro"/>
</dbReference>
<organism evidence="10 11">
    <name type="scientific">[Candida] arabinofermentans NRRL YB-2248</name>
    <dbReference type="NCBI Taxonomy" id="983967"/>
    <lineage>
        <taxon>Eukaryota</taxon>
        <taxon>Fungi</taxon>
        <taxon>Dikarya</taxon>
        <taxon>Ascomycota</taxon>
        <taxon>Saccharomycotina</taxon>
        <taxon>Pichiomycetes</taxon>
        <taxon>Pichiales</taxon>
        <taxon>Pichiaceae</taxon>
        <taxon>Ogataea</taxon>
        <taxon>Ogataea/Candida clade</taxon>
    </lineage>
</organism>
<feature type="transmembrane region" description="Helical" evidence="9">
    <location>
        <begin position="22"/>
        <end position="41"/>
    </location>
</feature>
<name>A0A1E4T4F8_9ASCO</name>
<evidence type="ECO:0000256" key="6">
    <source>
        <dbReference type="ARBA" id="ARBA00022989"/>
    </source>
</evidence>
<keyword evidence="5" id="KW-0256">Endoplasmic reticulum</keyword>
<reference evidence="11" key="1">
    <citation type="submission" date="2016-04" db="EMBL/GenBank/DDBJ databases">
        <title>Comparative genomics of biotechnologically important yeasts.</title>
        <authorList>
            <consortium name="DOE Joint Genome Institute"/>
            <person name="Riley R."/>
            <person name="Haridas S."/>
            <person name="Wolfe K.H."/>
            <person name="Lopes M.R."/>
            <person name="Hittinger C.T."/>
            <person name="Goker M."/>
            <person name="Salamov A."/>
            <person name="Wisecaver J."/>
            <person name="Long T.M."/>
            <person name="Aerts A.L."/>
            <person name="Barry K."/>
            <person name="Choi C."/>
            <person name="Clum A."/>
            <person name="Coughlan A.Y."/>
            <person name="Deshpande S."/>
            <person name="Douglass A.P."/>
            <person name="Hanson S.J."/>
            <person name="Klenk H.-P."/>
            <person name="Labutti K."/>
            <person name="Lapidus A."/>
            <person name="Lindquist E."/>
            <person name="Lipzen A."/>
            <person name="Meier-Kolthoff J.P."/>
            <person name="Ohm R.A."/>
            <person name="Otillar R.P."/>
            <person name="Pangilinan J."/>
            <person name="Peng Y."/>
            <person name="Rokas A."/>
            <person name="Rosa C.A."/>
            <person name="Scheuner C."/>
            <person name="Sibirny A.A."/>
            <person name="Slot J.C."/>
            <person name="Stielow J.B."/>
            <person name="Sun H."/>
            <person name="Kurtzman C.P."/>
            <person name="Blackwell M."/>
            <person name="Grigoriev I.V."/>
            <person name="Jeffries T.W."/>
        </authorList>
    </citation>
    <scope>NUCLEOTIDE SEQUENCE [LARGE SCALE GENOMIC DNA]</scope>
    <source>
        <strain evidence="11">NRRL YB-2248</strain>
    </source>
</reference>
<dbReference type="GO" id="GO:0045047">
    <property type="term" value="P:protein targeting to ER"/>
    <property type="evidence" value="ECO:0007669"/>
    <property type="project" value="TreeGrafter"/>
</dbReference>
<protein>
    <recommendedName>
        <fullName evidence="3">Signal peptidase complex subunit 1</fullName>
    </recommendedName>
</protein>
<evidence type="ECO:0000256" key="1">
    <source>
        <dbReference type="ARBA" id="ARBA00004477"/>
    </source>
</evidence>
<dbReference type="Proteomes" id="UP000094801">
    <property type="component" value="Unassembled WGS sequence"/>
</dbReference>
<dbReference type="InterPro" id="IPR009542">
    <property type="entry name" value="Spc1/SPCS1"/>
</dbReference>
<comment type="subcellular location">
    <subcellularLocation>
        <location evidence="1">Endoplasmic reticulum membrane</location>
        <topology evidence="1">Multi-pass membrane protein</topology>
    </subcellularLocation>
</comment>
<feature type="transmembrane region" description="Helical" evidence="9">
    <location>
        <begin position="47"/>
        <end position="67"/>
    </location>
</feature>
<accession>A0A1E4T4F8</accession>
<dbReference type="PANTHER" id="PTHR13202">
    <property type="entry name" value="MICROSOMAL SIGNAL PEPTIDASE 12 KDA SUBUNIT"/>
    <property type="match status" value="1"/>
</dbReference>
<evidence type="ECO:0000313" key="11">
    <source>
        <dbReference type="Proteomes" id="UP000094801"/>
    </source>
</evidence>
<comment type="function">
    <text evidence="8">Component of the signal peptidase complex (SPC) which catalyzes the cleavage of N-terminal signal sequences from nascent proteins as they are translocated into the lumen of the endoplasmic reticulum. Dispensable for SPC enzymatic activity.</text>
</comment>
<proteinExistence type="inferred from homology"/>
<dbReference type="GO" id="GO:0005787">
    <property type="term" value="C:signal peptidase complex"/>
    <property type="evidence" value="ECO:0007669"/>
    <property type="project" value="InterPro"/>
</dbReference>